<accession>A0A8C7J4K0</accession>
<reference evidence="7" key="1">
    <citation type="submission" date="2025-08" db="UniProtKB">
        <authorList>
            <consortium name="Ensembl"/>
        </authorList>
    </citation>
    <scope>IDENTIFICATION</scope>
</reference>
<dbReference type="Ensembl" id="ENSOKIT00005086798.1">
    <property type="protein sequence ID" value="ENSOKIP00005081393.1"/>
    <property type="gene ID" value="ENSOKIG00005035204.1"/>
</dbReference>
<organism evidence="7 8">
    <name type="scientific">Oncorhynchus kisutch</name>
    <name type="common">Coho salmon</name>
    <name type="synonym">Salmo kisutch</name>
    <dbReference type="NCBI Taxonomy" id="8019"/>
    <lineage>
        <taxon>Eukaryota</taxon>
        <taxon>Metazoa</taxon>
        <taxon>Chordata</taxon>
        <taxon>Craniata</taxon>
        <taxon>Vertebrata</taxon>
        <taxon>Euteleostomi</taxon>
        <taxon>Actinopterygii</taxon>
        <taxon>Neopterygii</taxon>
        <taxon>Teleostei</taxon>
        <taxon>Protacanthopterygii</taxon>
        <taxon>Salmoniformes</taxon>
        <taxon>Salmonidae</taxon>
        <taxon>Salmoninae</taxon>
        <taxon>Oncorhynchus</taxon>
    </lineage>
</organism>
<keyword evidence="4" id="KW-0175">Coiled coil</keyword>
<dbReference type="SUPFAM" id="SSF52540">
    <property type="entry name" value="P-loop containing nucleoside triphosphate hydrolases"/>
    <property type="match status" value="1"/>
</dbReference>
<keyword evidence="8" id="KW-1185">Reference proteome</keyword>
<name>A0A8C7J4K0_ONCKI</name>
<protein>
    <recommendedName>
        <fullName evidence="6">AIG1-type G domain-containing protein</fullName>
    </recommendedName>
</protein>
<evidence type="ECO:0000256" key="1">
    <source>
        <dbReference type="ARBA" id="ARBA00008535"/>
    </source>
</evidence>
<dbReference type="InterPro" id="IPR027417">
    <property type="entry name" value="P-loop_NTPase"/>
</dbReference>
<dbReference type="InterPro" id="IPR045058">
    <property type="entry name" value="GIMA/IAN/Toc"/>
</dbReference>
<dbReference type="Proteomes" id="UP000694557">
    <property type="component" value="Unassembled WGS sequence"/>
</dbReference>
<evidence type="ECO:0000313" key="8">
    <source>
        <dbReference type="Proteomes" id="UP000694557"/>
    </source>
</evidence>
<comment type="similarity">
    <text evidence="1">Belongs to the TRAFAC class TrmE-Era-EngA-EngB-Septin-like GTPase superfamily. AIG1/Toc34/Toc159-like paraseptin GTPase family. IAN subfamily.</text>
</comment>
<evidence type="ECO:0000259" key="6">
    <source>
        <dbReference type="PROSITE" id="PS51720"/>
    </source>
</evidence>
<keyword evidence="5" id="KW-0472">Membrane</keyword>
<evidence type="ECO:0000256" key="5">
    <source>
        <dbReference type="SAM" id="Phobius"/>
    </source>
</evidence>
<evidence type="ECO:0000256" key="4">
    <source>
        <dbReference type="SAM" id="Coils"/>
    </source>
</evidence>
<evidence type="ECO:0000256" key="3">
    <source>
        <dbReference type="ARBA" id="ARBA00023134"/>
    </source>
</evidence>
<feature type="coiled-coil region" evidence="4">
    <location>
        <begin position="209"/>
        <end position="247"/>
    </location>
</feature>
<evidence type="ECO:0000313" key="7">
    <source>
        <dbReference type="Ensembl" id="ENSOKIP00005081393.1"/>
    </source>
</evidence>
<dbReference type="FunFam" id="3.40.50.300:FF:000366">
    <property type="entry name" value="GTPase, IMAP family member 2"/>
    <property type="match status" value="1"/>
</dbReference>
<dbReference type="Gene3D" id="3.40.50.300">
    <property type="entry name" value="P-loop containing nucleotide triphosphate hydrolases"/>
    <property type="match status" value="1"/>
</dbReference>
<dbReference type="Pfam" id="PF04548">
    <property type="entry name" value="AIG1"/>
    <property type="match status" value="1"/>
</dbReference>
<reference evidence="7" key="2">
    <citation type="submission" date="2025-09" db="UniProtKB">
        <authorList>
            <consortium name="Ensembl"/>
        </authorList>
    </citation>
    <scope>IDENTIFICATION</scope>
</reference>
<dbReference type="AlphaFoldDB" id="A0A8C7J4K0"/>
<dbReference type="InterPro" id="IPR006703">
    <property type="entry name" value="G_AIG1"/>
</dbReference>
<keyword evidence="2" id="KW-0547">Nucleotide-binding</keyword>
<sequence length="394" mass="42223">TGTTTPKDQQYRIVLLGKTGGGKSSAGNTIFGQDDVFLSDSSSTSSTQKCKAHTKNIKGRNITLIDTPGFFDTDIPEEELKPKIVKCITECAPGPHAFLIVLKVERYTVHENEAIAKIKTYFSPEAFKYATVLFTHGDQLNGLTVEKFVQQNADLNKLVEKCGGRYHVIDNKYWNTNQQGRYSNQYQVAELLNTIEKMVRDNGGGFYTNEMLQEAESLIQAEIEGLRKELKGQMSEEEMRKQAKKRARKKLLIKWSGIATGAVIGALFGVILAIMIPLSFATQPLINLVKSQIAASMTIGPAAAAELAGPVLTLESGVGVGSGIGAGVGIAAGVVVGMAAAAGGVRGGIVGATAAEEAETVQEAAEEAANAVFEDAKGLYHKAENIFTRFSKSK</sequence>
<dbReference type="GO" id="GO:0005525">
    <property type="term" value="F:GTP binding"/>
    <property type="evidence" value="ECO:0007669"/>
    <property type="project" value="UniProtKB-KW"/>
</dbReference>
<dbReference type="PANTHER" id="PTHR10903">
    <property type="entry name" value="GTPASE, IMAP FAMILY MEMBER-RELATED"/>
    <property type="match status" value="1"/>
</dbReference>
<dbReference type="CDD" id="cd01852">
    <property type="entry name" value="AIG1"/>
    <property type="match status" value="1"/>
</dbReference>
<dbReference type="GeneTree" id="ENSGT01150000286992"/>
<keyword evidence="5" id="KW-0812">Transmembrane</keyword>
<proteinExistence type="inferred from homology"/>
<dbReference type="PANTHER" id="PTHR10903:SF62">
    <property type="entry name" value="GTPASE IMAP FAMILY MEMBER 4-LIKE-RELATED"/>
    <property type="match status" value="1"/>
</dbReference>
<keyword evidence="5" id="KW-1133">Transmembrane helix</keyword>
<keyword evidence="3" id="KW-0342">GTP-binding</keyword>
<evidence type="ECO:0000256" key="2">
    <source>
        <dbReference type="ARBA" id="ARBA00022741"/>
    </source>
</evidence>
<dbReference type="PROSITE" id="PS51720">
    <property type="entry name" value="G_AIG1"/>
    <property type="match status" value="1"/>
</dbReference>
<feature type="transmembrane region" description="Helical" evidence="5">
    <location>
        <begin position="251"/>
        <end position="280"/>
    </location>
</feature>
<feature type="domain" description="AIG1-type G" evidence="6">
    <location>
        <begin position="8"/>
        <end position="216"/>
    </location>
</feature>